<dbReference type="Proteomes" id="UP000305401">
    <property type="component" value="Unassembled WGS sequence"/>
</dbReference>
<sequence>MRQIISTLSFIVSLSSFAAHPVEDLLNRIDSGASQKFVIIQTKSPTDFFEISTVNGKPAITGNSPVNIAAGLNWYLKYYPHIHLSWNNMHVEMPDSLPLPVKPERHETTATQRYYLNYCTHSYSMAFWDWNRWQEEIDWMALHGINMPLAMTGTDVVWANTLKRLGYNDEEISSFVAGPAFQAWWLMNNLEGWGGPNTPQWYADRAELQRKILARMRQLGMDPVLPGYSGMVPHDADERLGCQVSGKGIWNGFTRPAFIKTDDPLFERISGIYYDELTKLCGISKYYSMDPFHEGGSLEGVDLAHCGSIIARAMKRANPDAVWVIQGWNENPRTELLQGVAKGDIVVLDLASEIKPNWGDPESPSPYKRPDGFWPHNWMYCMLLNFGGNVGLHGRMDCVINGYYKARQSKYGATLTGIGLTPEGIENNPVMYELQTELIWRPEKFTKQQWLSSYAQARYGASDADIDSCWKKLSETIYNCPSGNLQQGTTESVFCARPSENVWQVSSWSRMKPYYEPQHVIDAAALFVKAADKFRNVENYNYDIVDIVRQAIAEKGRITYMEMIDALTNADTLAFDSASNRFLSLIKGQDELLNTRPEFKVGRWINSARRLARTPEQADLMEQNARLLITTWGPRVASEEGGLRDYGHREWAGLLSDLHHRRWKEWIALKRSQLQNNPAAFQKTAMKNVSASDAATDYVTQLPDNDKTKPVSEIDFYTIDEAWVNSRKHYTETASANTVDTAVRLFRELCEN</sequence>
<protein>
    <submittedName>
        <fullName evidence="1">Alpha-N-acetylglucosaminidase</fullName>
    </submittedName>
</protein>
<name>A0AC61S5B1_9BACT</name>
<organism evidence="1 2">
    <name type="scientific">Muribaculum caecicola</name>
    <dbReference type="NCBI Taxonomy" id="3038144"/>
    <lineage>
        <taxon>Bacteria</taxon>
        <taxon>Pseudomonadati</taxon>
        <taxon>Bacteroidota</taxon>
        <taxon>Bacteroidia</taxon>
        <taxon>Bacteroidales</taxon>
        <taxon>Muribaculaceae</taxon>
        <taxon>Muribaculum</taxon>
    </lineage>
</organism>
<proteinExistence type="predicted"/>
<reference evidence="1" key="1">
    <citation type="submission" date="2019-04" db="EMBL/GenBank/DDBJ databases">
        <title>Microbes associate with the intestines of laboratory mice.</title>
        <authorList>
            <person name="Navarre W."/>
            <person name="Wong E."/>
            <person name="Huang K.C."/>
            <person name="Tropini C."/>
            <person name="Ng K."/>
            <person name="Yu B."/>
        </authorList>
    </citation>
    <scope>NUCLEOTIDE SEQUENCE</scope>
    <source>
        <strain evidence="1">NM86_A22</strain>
    </source>
</reference>
<gene>
    <name evidence="1" type="ORF">E5990_07720</name>
</gene>
<dbReference type="EMBL" id="SSTG01000096">
    <property type="protein sequence ID" value="THG47372.1"/>
    <property type="molecule type" value="Genomic_DNA"/>
</dbReference>
<keyword evidence="2" id="KW-1185">Reference proteome</keyword>
<accession>A0AC61S5B1</accession>
<evidence type="ECO:0000313" key="2">
    <source>
        <dbReference type="Proteomes" id="UP000305401"/>
    </source>
</evidence>
<comment type="caution">
    <text evidence="1">The sequence shown here is derived from an EMBL/GenBank/DDBJ whole genome shotgun (WGS) entry which is preliminary data.</text>
</comment>
<evidence type="ECO:0000313" key="1">
    <source>
        <dbReference type="EMBL" id="THG47372.1"/>
    </source>
</evidence>